<accession>A0ABT0B2I7</accession>
<organism evidence="2 3">
    <name type="scientific">Novosphingobium album</name>
    <name type="common">ex Hu et al. 2023</name>
    <dbReference type="NCBI Taxonomy" id="2930093"/>
    <lineage>
        <taxon>Bacteria</taxon>
        <taxon>Pseudomonadati</taxon>
        <taxon>Pseudomonadota</taxon>
        <taxon>Alphaproteobacteria</taxon>
        <taxon>Sphingomonadales</taxon>
        <taxon>Sphingomonadaceae</taxon>
        <taxon>Novosphingobium</taxon>
    </lineage>
</organism>
<evidence type="ECO:0000313" key="2">
    <source>
        <dbReference type="EMBL" id="MCJ2179139.1"/>
    </source>
</evidence>
<evidence type="ECO:0000259" key="1">
    <source>
        <dbReference type="Pfam" id="PF09836"/>
    </source>
</evidence>
<dbReference type="RefSeq" id="WP_243993816.1">
    <property type="nucleotide sequence ID" value="NZ_JALHLE010000016.1"/>
</dbReference>
<feature type="domain" description="Putative DNA-binding" evidence="1">
    <location>
        <begin position="6"/>
        <end position="89"/>
    </location>
</feature>
<protein>
    <submittedName>
        <fullName evidence="2">DNA-binding domain-containing protein</fullName>
    </submittedName>
</protein>
<dbReference type="EMBL" id="JALHLE010000016">
    <property type="protein sequence ID" value="MCJ2179139.1"/>
    <property type="molecule type" value="Genomic_DNA"/>
</dbReference>
<keyword evidence="3" id="KW-1185">Reference proteome</keyword>
<dbReference type="InterPro" id="IPR018640">
    <property type="entry name" value="DUF2063"/>
</dbReference>
<name>A0ABT0B2I7_9SPHN</name>
<dbReference type="GO" id="GO:0003677">
    <property type="term" value="F:DNA binding"/>
    <property type="evidence" value="ECO:0007669"/>
    <property type="project" value="UniProtKB-KW"/>
</dbReference>
<sequence>MTLAEQQSGFIQGLLANDALLPEHWQARERAGYEIYRNAYRARLIDALRETYPRTARLAGEEAFQAAAAHHLITHPPASWTLDDAGLHFDRTLEALFPRDLDVAELGWIEWAMQVAFTAADADTLDRPALTAATAAFGAQAWQDLRLAFVPGLAVRLVEHDCLRLWPLLGGDESIDAARELAPLSEAQGCIVWRGGLCSTFTMVSAPEARALAAMQTGANYADACELLVHLLGEEPALQLAGTMLARWLDQGWITRVSA</sequence>
<keyword evidence="2" id="KW-0238">DNA-binding</keyword>
<dbReference type="Pfam" id="PF09836">
    <property type="entry name" value="DUF2063"/>
    <property type="match status" value="1"/>
</dbReference>
<proteinExistence type="predicted"/>
<comment type="caution">
    <text evidence="2">The sequence shown here is derived from an EMBL/GenBank/DDBJ whole genome shotgun (WGS) entry which is preliminary data.</text>
</comment>
<dbReference type="Proteomes" id="UP001162880">
    <property type="component" value="Unassembled WGS sequence"/>
</dbReference>
<reference evidence="2" key="1">
    <citation type="submission" date="2022-03" db="EMBL/GenBank/DDBJ databases">
        <title>Identification of a novel bacterium isolated from mangrove sediments.</title>
        <authorList>
            <person name="Pan X."/>
        </authorList>
    </citation>
    <scope>NUCLEOTIDE SEQUENCE</scope>
    <source>
        <strain evidence="2">B2580</strain>
    </source>
</reference>
<evidence type="ECO:0000313" key="3">
    <source>
        <dbReference type="Proteomes" id="UP001162880"/>
    </source>
</evidence>
<gene>
    <name evidence="2" type="ORF">MTR64_11225</name>
</gene>